<evidence type="ECO:0000256" key="1">
    <source>
        <dbReference type="ARBA" id="ARBA00004123"/>
    </source>
</evidence>
<comment type="subcellular location">
    <subcellularLocation>
        <location evidence="1">Nucleus</location>
    </subcellularLocation>
</comment>
<reference evidence="13" key="1">
    <citation type="submission" date="2013-03" db="EMBL/GenBank/DDBJ databases">
        <title>The Genome Sequence of Anopheles dirus WRAIR2.</title>
        <authorList>
            <consortium name="The Broad Institute Genomics Platform"/>
            <person name="Neafsey D.E."/>
            <person name="Walton C."/>
            <person name="Walker B."/>
            <person name="Young S.K."/>
            <person name="Zeng Q."/>
            <person name="Gargeya S."/>
            <person name="Fitzgerald M."/>
            <person name="Haas B."/>
            <person name="Abouelleil A."/>
            <person name="Allen A.W."/>
            <person name="Alvarado L."/>
            <person name="Arachchi H.M."/>
            <person name="Berlin A.M."/>
            <person name="Chapman S.B."/>
            <person name="Gainer-Dewar J."/>
            <person name="Goldberg J."/>
            <person name="Griggs A."/>
            <person name="Gujja S."/>
            <person name="Hansen M."/>
            <person name="Howarth C."/>
            <person name="Imamovic A."/>
            <person name="Ireland A."/>
            <person name="Larimer J."/>
            <person name="McCowan C."/>
            <person name="Murphy C."/>
            <person name="Pearson M."/>
            <person name="Poon T.W."/>
            <person name="Priest M."/>
            <person name="Roberts A."/>
            <person name="Saif S."/>
            <person name="Shea T."/>
            <person name="Sisk P."/>
            <person name="Sykes S."/>
            <person name="Wortman J."/>
            <person name="Nusbaum C."/>
            <person name="Birren B."/>
        </authorList>
    </citation>
    <scope>NUCLEOTIDE SEQUENCE [LARGE SCALE GENOMIC DNA]</scope>
    <source>
        <strain evidence="13">WRAIR2</strain>
    </source>
</reference>
<reference evidence="12" key="2">
    <citation type="submission" date="2020-05" db="UniProtKB">
        <authorList>
            <consortium name="EnsemblMetazoa"/>
        </authorList>
    </citation>
    <scope>IDENTIFICATION</scope>
    <source>
        <strain evidence="12">WRAIR2</strain>
    </source>
</reference>
<feature type="region of interest" description="Disordered" evidence="10">
    <location>
        <begin position="366"/>
        <end position="434"/>
    </location>
</feature>
<protein>
    <recommendedName>
        <fullName evidence="11">CUT domain-containing protein</fullName>
    </recommendedName>
</protein>
<keyword evidence="3" id="KW-0805">Transcription regulation</keyword>
<evidence type="ECO:0000256" key="8">
    <source>
        <dbReference type="ARBA" id="ARBA00023242"/>
    </source>
</evidence>
<feature type="compositionally biased region" description="Basic and acidic residues" evidence="10">
    <location>
        <begin position="403"/>
        <end position="416"/>
    </location>
</feature>
<keyword evidence="7" id="KW-0804">Transcription</keyword>
<evidence type="ECO:0000256" key="2">
    <source>
        <dbReference type="ARBA" id="ARBA00022737"/>
    </source>
</evidence>
<dbReference type="GO" id="GO:0000977">
    <property type="term" value="F:RNA polymerase II transcription regulatory region sequence-specific DNA binding"/>
    <property type="evidence" value="ECO:0007669"/>
    <property type="project" value="TreeGrafter"/>
</dbReference>
<proteinExistence type="predicted"/>
<keyword evidence="6" id="KW-0371">Homeobox</keyword>
<keyword evidence="8" id="KW-0539">Nucleus</keyword>
<dbReference type="GO" id="GO:0005634">
    <property type="term" value="C:nucleus"/>
    <property type="evidence" value="ECO:0007669"/>
    <property type="project" value="UniProtKB-SubCell"/>
</dbReference>
<feature type="compositionally biased region" description="Polar residues" evidence="10">
    <location>
        <begin position="186"/>
        <end position="209"/>
    </location>
</feature>
<feature type="compositionally biased region" description="Low complexity" evidence="10">
    <location>
        <begin position="246"/>
        <end position="268"/>
    </location>
</feature>
<feature type="region of interest" description="Disordered" evidence="10">
    <location>
        <begin position="93"/>
        <end position="297"/>
    </location>
</feature>
<dbReference type="AlphaFoldDB" id="A0A182NQV9"/>
<feature type="compositionally biased region" description="Pro residues" evidence="10">
    <location>
        <begin position="224"/>
        <end position="245"/>
    </location>
</feature>
<dbReference type="EnsemblMetazoa" id="ADIR010044-RA">
    <property type="protein sequence ID" value="ADIR010044-PA"/>
    <property type="gene ID" value="ADIR010044"/>
</dbReference>
<feature type="domain" description="CUT" evidence="11">
    <location>
        <begin position="509"/>
        <end position="596"/>
    </location>
</feature>
<dbReference type="VEuPathDB" id="VectorBase:ADIR010044"/>
<dbReference type="PANTHER" id="PTHR14043:SF2">
    <property type="entry name" value="HOMEOBOX PROTEIN CUT"/>
    <property type="match status" value="1"/>
</dbReference>
<evidence type="ECO:0000256" key="10">
    <source>
        <dbReference type="SAM" id="MobiDB-lite"/>
    </source>
</evidence>
<dbReference type="InterPro" id="IPR003350">
    <property type="entry name" value="CUT_dom"/>
</dbReference>
<evidence type="ECO:0000256" key="5">
    <source>
        <dbReference type="ARBA" id="ARBA00023125"/>
    </source>
</evidence>
<feature type="coiled-coil region" evidence="9">
    <location>
        <begin position="19"/>
        <end position="46"/>
    </location>
</feature>
<feature type="compositionally biased region" description="Low complexity" evidence="10">
    <location>
        <begin position="155"/>
        <end position="167"/>
    </location>
</feature>
<evidence type="ECO:0000256" key="9">
    <source>
        <dbReference type="SAM" id="Coils"/>
    </source>
</evidence>
<dbReference type="FunFam" id="1.10.260.40:FF:000010">
    <property type="entry name" value="Cut-like homeobox 1a"/>
    <property type="match status" value="1"/>
</dbReference>
<keyword evidence="5" id="KW-0238">DNA-binding</keyword>
<evidence type="ECO:0000313" key="13">
    <source>
        <dbReference type="Proteomes" id="UP000075884"/>
    </source>
</evidence>
<feature type="compositionally biased region" description="Polar residues" evidence="10">
    <location>
        <begin position="425"/>
        <end position="434"/>
    </location>
</feature>
<evidence type="ECO:0000256" key="3">
    <source>
        <dbReference type="ARBA" id="ARBA00023015"/>
    </source>
</evidence>
<feature type="compositionally biased region" description="Basic and acidic residues" evidence="10">
    <location>
        <begin position="384"/>
        <end position="394"/>
    </location>
</feature>
<organism evidence="12 13">
    <name type="scientific">Anopheles dirus</name>
    <dbReference type="NCBI Taxonomy" id="7168"/>
    <lineage>
        <taxon>Eukaryota</taxon>
        <taxon>Metazoa</taxon>
        <taxon>Ecdysozoa</taxon>
        <taxon>Arthropoda</taxon>
        <taxon>Hexapoda</taxon>
        <taxon>Insecta</taxon>
        <taxon>Pterygota</taxon>
        <taxon>Neoptera</taxon>
        <taxon>Endopterygota</taxon>
        <taxon>Diptera</taxon>
        <taxon>Nematocera</taxon>
        <taxon>Culicoidea</taxon>
        <taxon>Culicidae</taxon>
        <taxon>Anophelinae</taxon>
        <taxon>Anopheles</taxon>
    </lineage>
</organism>
<feature type="compositionally biased region" description="Basic and acidic residues" evidence="10">
    <location>
        <begin position="172"/>
        <end position="185"/>
    </location>
</feature>
<feature type="compositionally biased region" description="Low complexity" evidence="10">
    <location>
        <begin position="279"/>
        <end position="297"/>
    </location>
</feature>
<dbReference type="SMART" id="SM01109">
    <property type="entry name" value="CUT"/>
    <property type="match status" value="1"/>
</dbReference>
<evidence type="ECO:0000259" key="11">
    <source>
        <dbReference type="PROSITE" id="PS51042"/>
    </source>
</evidence>
<keyword evidence="13" id="KW-1185">Reference proteome</keyword>
<dbReference type="GO" id="GO:0000981">
    <property type="term" value="F:DNA-binding transcription factor activity, RNA polymerase II-specific"/>
    <property type="evidence" value="ECO:0007669"/>
    <property type="project" value="TreeGrafter"/>
</dbReference>
<dbReference type="Gene3D" id="1.10.260.40">
    <property type="entry name" value="lambda repressor-like DNA-binding domains"/>
    <property type="match status" value="1"/>
</dbReference>
<keyword evidence="2" id="KW-0677">Repeat</keyword>
<feature type="compositionally biased region" description="Pro residues" evidence="10">
    <location>
        <begin position="269"/>
        <end position="278"/>
    </location>
</feature>
<dbReference type="STRING" id="7168.A0A182NQV9"/>
<feature type="compositionally biased region" description="Polar residues" evidence="10">
    <location>
        <begin position="94"/>
        <end position="112"/>
    </location>
</feature>
<evidence type="ECO:0000256" key="7">
    <source>
        <dbReference type="ARBA" id="ARBA00023163"/>
    </source>
</evidence>
<dbReference type="InterPro" id="IPR010982">
    <property type="entry name" value="Lambda_DNA-bd_dom_sf"/>
</dbReference>
<evidence type="ECO:0000256" key="6">
    <source>
        <dbReference type="ARBA" id="ARBA00023155"/>
    </source>
</evidence>
<dbReference type="Proteomes" id="UP000075884">
    <property type="component" value="Unassembled WGS sequence"/>
</dbReference>
<sequence>ISLLFEEVGRLRTAIANIQESHNLQIQRLEDRLEEKRQHIVRLESRIEKQQDFDDIKKENSMLRSVDLSASHESKQFQELLLERTKALAAQTEAIKSSSATSEGSPLTSGPSSGIDGVDGTAGSGGSSAASQPTRALSPSNASDSSCGLSTARPSQAASASSNAQAAGELASGRESRHTITHHDLTNSNSPTNTGAGMASTEINNNCSTAMRPARTPSGAGCPSLPPPPHTLLHPPPAPLPPRSPQPLRSPSRSSTAVQQQQPQQQQPPLYPSVPTPTPGALATPPTVSAPAVAPNPNDPMAGLNSFLAPPLQNVEQFGSFLGEELVSSWRRGALELPPPPPGLAAAIAARNPALLMNHRHVVASPPTDLPALAHHGAHGLPDQQDKASSHHESSSAASTPVLREDAPSRHDERHLNGGGGLTPMSISKSPLEDNNNTLGALSRLDGAATAGNLIQGLPFQFQERGHFRFADAADMQMPPGSMVGRLGDSLIPKGDPMEAKLQEMLRYNMDKYANQNLDTLHISRRVRELLSVHNIGQRLFAKYVLGLSQGTVSELLSKPKPWDKLTEKGRDSYRKMHAWACDENAIMLLKSLIPKK</sequence>
<name>A0A182NQV9_9DIPT</name>
<dbReference type="SUPFAM" id="SSF47413">
    <property type="entry name" value="lambda repressor-like DNA-binding domains"/>
    <property type="match status" value="1"/>
</dbReference>
<dbReference type="PANTHER" id="PTHR14043">
    <property type="entry name" value="CCAAT DISPLACEMENT PROTEIN-RELATED"/>
    <property type="match status" value="1"/>
</dbReference>
<dbReference type="Pfam" id="PF02376">
    <property type="entry name" value="CUT"/>
    <property type="match status" value="1"/>
</dbReference>
<accession>A0A182NQV9</accession>
<dbReference type="PROSITE" id="PS51042">
    <property type="entry name" value="CUT"/>
    <property type="match status" value="1"/>
</dbReference>
<keyword evidence="4 9" id="KW-0175">Coiled coil</keyword>
<feature type="compositionally biased region" description="Polar residues" evidence="10">
    <location>
        <begin position="132"/>
        <end position="154"/>
    </location>
</feature>
<evidence type="ECO:0000313" key="12">
    <source>
        <dbReference type="EnsemblMetazoa" id="ADIR010044-PA"/>
    </source>
</evidence>
<evidence type="ECO:0000256" key="4">
    <source>
        <dbReference type="ARBA" id="ARBA00023054"/>
    </source>
</evidence>